<feature type="transmembrane region" description="Helical" evidence="9">
    <location>
        <begin position="824"/>
        <end position="843"/>
    </location>
</feature>
<protein>
    <recommendedName>
        <fullName evidence="9">Anion exchange protein</fullName>
    </recommendedName>
</protein>
<evidence type="ECO:0000256" key="6">
    <source>
        <dbReference type="ARBA" id="ARBA00022989"/>
    </source>
</evidence>
<dbReference type="FunFam" id="1.10.287.570:FF:000001">
    <property type="entry name" value="Anion exchange protein"/>
    <property type="match status" value="1"/>
</dbReference>
<evidence type="ECO:0000256" key="4">
    <source>
        <dbReference type="ARBA" id="ARBA00022475"/>
    </source>
</evidence>
<feature type="transmembrane region" description="Helical" evidence="9">
    <location>
        <begin position="737"/>
        <end position="755"/>
    </location>
</feature>
<evidence type="ECO:0000256" key="1">
    <source>
        <dbReference type="ARBA" id="ARBA00004554"/>
    </source>
</evidence>
<dbReference type="Gene3D" id="3.40.930.10">
    <property type="entry name" value="Mannitol-specific EII, Chain A"/>
    <property type="match status" value="1"/>
</dbReference>
<dbReference type="InterPro" id="IPR016152">
    <property type="entry name" value="PTrfase/Anion_transptr"/>
</dbReference>
<dbReference type="SUPFAM" id="SSF55804">
    <property type="entry name" value="Phoshotransferase/anion transport protein"/>
    <property type="match status" value="1"/>
</dbReference>
<feature type="region of interest" description="Disordered" evidence="10">
    <location>
        <begin position="269"/>
        <end position="308"/>
    </location>
</feature>
<dbReference type="InterPro" id="IPR003020">
    <property type="entry name" value="HCO3_transpt_euk"/>
</dbReference>
<evidence type="ECO:0000259" key="12">
    <source>
        <dbReference type="Pfam" id="PF07565"/>
    </source>
</evidence>
<keyword evidence="14" id="KW-1185">Reference proteome</keyword>
<feature type="compositionally biased region" description="Polar residues" evidence="10">
    <location>
        <begin position="270"/>
        <end position="282"/>
    </location>
</feature>
<evidence type="ECO:0000256" key="7">
    <source>
        <dbReference type="ARBA" id="ARBA00023065"/>
    </source>
</evidence>
<feature type="compositionally biased region" description="Basic and acidic residues" evidence="10">
    <location>
        <begin position="482"/>
        <end position="493"/>
    </location>
</feature>
<dbReference type="Pfam" id="PF00955">
    <property type="entry name" value="HCO3_cotransp"/>
    <property type="match status" value="1"/>
</dbReference>
<gene>
    <name evidence="13" type="primary">Dyak\GE18368</name>
    <name evidence="13" type="synonym">dyak_GLEANR_2157</name>
    <name evidence="13" type="synonym">GE18368</name>
    <name evidence="13" type="ORF">Dyak_GE18368</name>
</gene>
<dbReference type="AlphaFoldDB" id="A0A0R1DS07"/>
<keyword evidence="4" id="KW-1003">Cell membrane</keyword>
<evidence type="ECO:0000256" key="5">
    <source>
        <dbReference type="ARBA" id="ARBA00022692"/>
    </source>
</evidence>
<dbReference type="EMBL" id="CM000157">
    <property type="protein sequence ID" value="KRJ97382.1"/>
    <property type="molecule type" value="Genomic_DNA"/>
</dbReference>
<feature type="region of interest" description="Disordered" evidence="10">
    <location>
        <begin position="1"/>
        <end position="121"/>
    </location>
</feature>
<evidence type="ECO:0000313" key="14">
    <source>
        <dbReference type="Proteomes" id="UP000002282"/>
    </source>
</evidence>
<name>A0A0R1DS07_DROYA</name>
<dbReference type="NCBIfam" id="TIGR00834">
    <property type="entry name" value="ae"/>
    <property type="match status" value="1"/>
</dbReference>
<keyword evidence="6 9" id="KW-1133">Transmembrane helix</keyword>
<keyword evidence="5 9" id="KW-0812">Transmembrane</keyword>
<feature type="domain" description="Band 3 cytoplasmic" evidence="12">
    <location>
        <begin position="142"/>
        <end position="468"/>
    </location>
</feature>
<feature type="domain" description="Bicarbonate transporter-like transmembrane" evidence="11">
    <location>
        <begin position="515"/>
        <end position="1054"/>
    </location>
</feature>
<dbReference type="InterPro" id="IPR013769">
    <property type="entry name" value="Band3_cytoplasmic_dom"/>
</dbReference>
<dbReference type="PANTHER" id="PTHR11453:SF36">
    <property type="entry name" value="ANION EXCHANGE PROTEIN"/>
    <property type="match status" value="1"/>
</dbReference>
<evidence type="ECO:0000256" key="9">
    <source>
        <dbReference type="RuleBase" id="RU362035"/>
    </source>
</evidence>
<evidence type="ECO:0000259" key="11">
    <source>
        <dbReference type="Pfam" id="PF00955"/>
    </source>
</evidence>
<keyword evidence="7 9" id="KW-0406">Ion transport</keyword>
<sequence>MAEKNEYIELPWTMNSSSGDDEAPKDPRTGGEDFTQQFTENDFEGHRAHTVYVGVHVPGGRRHSQRRRKHHHSGPGGGGGGAGGGGGGGGSIGGSGSVGGGAGKDNVSEKQQEVERPVTPPAQRVQFILGEDVDDGTHVSHPLFSEMGMLVKEGDEIEWKETARWIKFEEDVEEGGNRWSKPHVATLSLHSLFELRRLLVNGSVMLDMEAQNLEVMADLVCDHMVSAGTLPSGVKDKVKDALLRRHRHQHEYAKKTRLPIIRSLADMRNHSSSKNLGKSTPLHSLHGSAAGLDLTGTRPGTDQTGPLYVSSKDQRGCYLAVPTEDMVKSPSNQSMARPGSGTELSEQQHKGNTHFMRKIPPGAEASNILVGEVDFLERTLSCFIRLSQAVVLGDLTEVPVPTRFVFILLGPPGSQSNFHEIGRAMATLMSDEIFHEVAYRARKRDHLLSGVDEFLDAVTVLPPGEWDPTIRIEPPAAIPSQEVRKRPPELPKEEVDEEEEEARLREENGLSRTGRLFGGLINDIKRKAPWYISDYKDALSMQCVASWIFLYFACLSPIITFGGLLAEATGKHMAAMESLVSGFVCGMGYGFFSGQPLTILGSTGPVLVFESIIYEFCQRMGWEYMTFRFWIGMWVAGICIVLTAIDASALVCYITRFTEENFATLIAFIFIYKAIENVVVIGKNFPVNQGVYNCVCTPPIGSNASVIDYAMYNWDSCESHNGILVGGGCGTPPTENVFLMSVVLCAGTFLISTVLKEFKNALFFPSIVRQYISDFSVLIAIFAMSFFDYSMGVPTQKLEVPNELKPTLSTRGWLIPPFAEKNPWWSPIIAVFPALLGTILIFMDQQITAVIVNRKENKLKKGCGYHLDLFILSILIAICSMMGLPWFVAATVLSINHVNSLKLESECSAPGEKPQFLGVREQRVTHILIFLTIGVSVLLTPLLGNIPMPVLFGVFLYMGVASLKGLQFFDRILIMFMPAKYQPDYMFLRQVPIKRVHLFTMIQLACLIILWLIKSFSQTSILFPLMLVVMIGIRKALDLVFTRRELKILDDIMPEMTKRAAADDLHKLDAEVGLLARIFPWGKGSRGRVVTKPSGLDDGVVGSGGAVGAGLISCTTSNANEKEFEAQSSLLKK</sequence>
<feature type="compositionally biased region" description="Basic and acidic residues" evidence="10">
    <location>
        <begin position="106"/>
        <end position="116"/>
    </location>
</feature>
<feature type="transmembrane region" description="Helical" evidence="9">
    <location>
        <begin position="629"/>
        <end position="655"/>
    </location>
</feature>
<feature type="compositionally biased region" description="Basic residues" evidence="10">
    <location>
        <begin position="59"/>
        <end position="73"/>
    </location>
</feature>
<evidence type="ECO:0000256" key="3">
    <source>
        <dbReference type="ARBA" id="ARBA00022448"/>
    </source>
</evidence>
<comment type="similarity">
    <text evidence="2 9">Belongs to the anion exchanger (TC 2.A.31) family.</text>
</comment>
<feature type="transmembrane region" description="Helical" evidence="9">
    <location>
        <begin position="544"/>
        <end position="566"/>
    </location>
</feature>
<dbReference type="GO" id="GO:0005452">
    <property type="term" value="F:solute:inorganic anion antiporter activity"/>
    <property type="evidence" value="ECO:0007669"/>
    <property type="project" value="InterPro"/>
</dbReference>
<evidence type="ECO:0000313" key="13">
    <source>
        <dbReference type="EMBL" id="KRJ97382.1"/>
    </source>
</evidence>
<dbReference type="Gene3D" id="1.10.287.570">
    <property type="entry name" value="Helical hairpin bin"/>
    <property type="match status" value="1"/>
</dbReference>
<comment type="subcellular location">
    <subcellularLocation>
        <location evidence="1">Basolateral cell membrane</location>
        <topology evidence="1">Multi-pass membrane protein</topology>
    </subcellularLocation>
    <subcellularLocation>
        <location evidence="9">Membrane</location>
        <topology evidence="9">Multi-pass membrane protein</topology>
    </subcellularLocation>
</comment>
<feature type="transmembrane region" description="Helical" evidence="9">
    <location>
        <begin position="573"/>
        <end position="592"/>
    </location>
</feature>
<reference evidence="13 14" key="2">
    <citation type="journal article" date="2007" name="PLoS Biol.">
        <title>Principles of genome evolution in the Drosophila melanogaster species group.</title>
        <authorList>
            <person name="Ranz J.M."/>
            <person name="Maurin D."/>
            <person name="Chan Y.S."/>
            <person name="von Grotthuss M."/>
            <person name="Hillier L.W."/>
            <person name="Roote J."/>
            <person name="Ashburner M."/>
            <person name="Bergman C.M."/>
        </authorList>
    </citation>
    <scope>NUCLEOTIDE SEQUENCE [LARGE SCALE GENOMIC DNA]</scope>
    <source>
        <strain evidence="14">Tai18E2 / Tucson 14021-0261.01</strain>
    </source>
</reference>
<feature type="transmembrane region" description="Helical" evidence="9">
    <location>
        <begin position="927"/>
        <end position="957"/>
    </location>
</feature>
<dbReference type="GO" id="GO:0016323">
    <property type="term" value="C:basolateral plasma membrane"/>
    <property type="evidence" value="ECO:0007669"/>
    <property type="project" value="UniProtKB-SubCell"/>
</dbReference>
<dbReference type="GO" id="GO:0008510">
    <property type="term" value="F:sodium:bicarbonate symporter activity"/>
    <property type="evidence" value="ECO:0007669"/>
    <property type="project" value="TreeGrafter"/>
</dbReference>
<feature type="transmembrane region" description="Helical" evidence="9">
    <location>
        <begin position="662"/>
        <end position="682"/>
    </location>
</feature>
<organism evidence="13 14">
    <name type="scientific">Drosophila yakuba</name>
    <name type="common">Fruit fly</name>
    <dbReference type="NCBI Taxonomy" id="7245"/>
    <lineage>
        <taxon>Eukaryota</taxon>
        <taxon>Metazoa</taxon>
        <taxon>Ecdysozoa</taxon>
        <taxon>Arthropoda</taxon>
        <taxon>Hexapoda</taxon>
        <taxon>Insecta</taxon>
        <taxon>Pterygota</taxon>
        <taxon>Neoptera</taxon>
        <taxon>Endopterygota</taxon>
        <taxon>Diptera</taxon>
        <taxon>Brachycera</taxon>
        <taxon>Muscomorpha</taxon>
        <taxon>Ephydroidea</taxon>
        <taxon>Drosophilidae</taxon>
        <taxon>Drosophila</taxon>
        <taxon>Sophophora</taxon>
    </lineage>
</organism>
<dbReference type="InterPro" id="IPR003024">
    <property type="entry name" value="Na/HCO3_transpt"/>
</dbReference>
<dbReference type="Proteomes" id="UP000002282">
    <property type="component" value="Chromosome 2L"/>
</dbReference>
<feature type="region of interest" description="Disordered" evidence="10">
    <location>
        <begin position="477"/>
        <end position="506"/>
    </location>
</feature>
<dbReference type="InterPro" id="IPR011531">
    <property type="entry name" value="HCO3_transpt-like_TM_dom"/>
</dbReference>
<dbReference type="Pfam" id="PF07565">
    <property type="entry name" value="Band_3_cyto"/>
    <property type="match status" value="1"/>
</dbReference>
<feature type="transmembrane region" description="Helical" evidence="9">
    <location>
        <begin position="1019"/>
        <end position="1037"/>
    </location>
</feature>
<dbReference type="GO" id="GO:0051453">
    <property type="term" value="P:regulation of intracellular pH"/>
    <property type="evidence" value="ECO:0007669"/>
    <property type="project" value="TreeGrafter"/>
</dbReference>
<feature type="compositionally biased region" description="Gly residues" evidence="10">
    <location>
        <begin position="74"/>
        <end position="103"/>
    </location>
</feature>
<reference evidence="13 14" key="1">
    <citation type="journal article" date="2007" name="Nature">
        <title>Evolution of genes and genomes on the Drosophila phylogeny.</title>
        <authorList>
            <consortium name="Drosophila 12 Genomes Consortium"/>
            <person name="Clark A.G."/>
            <person name="Eisen M.B."/>
            <person name="Smith D.R."/>
            <person name="Bergman C.M."/>
            <person name="Oliver B."/>
            <person name="Markow T.A."/>
            <person name="Kaufman T.C."/>
            <person name="Kellis M."/>
            <person name="Gelbart W."/>
            <person name="Iyer V.N."/>
            <person name="Pollard D.A."/>
            <person name="Sackton T.B."/>
            <person name="Larracuente A.M."/>
            <person name="Singh N.D."/>
            <person name="Abad J.P."/>
            <person name="Abt D.N."/>
            <person name="Adryan B."/>
            <person name="Aguade M."/>
            <person name="Akashi H."/>
            <person name="Anderson W.W."/>
            <person name="Aquadro C.F."/>
            <person name="Ardell D.H."/>
            <person name="Arguello R."/>
            <person name="Artieri C.G."/>
            <person name="Barbash D.A."/>
            <person name="Barker D."/>
            <person name="Barsanti P."/>
            <person name="Batterham P."/>
            <person name="Batzoglou S."/>
            <person name="Begun D."/>
            <person name="Bhutkar A."/>
            <person name="Blanco E."/>
            <person name="Bosak S.A."/>
            <person name="Bradley R.K."/>
            <person name="Brand A.D."/>
            <person name="Brent M.R."/>
            <person name="Brooks A.N."/>
            <person name="Brown R.H."/>
            <person name="Butlin R.K."/>
            <person name="Caggese C."/>
            <person name="Calvi B.R."/>
            <person name="Bernardo de Carvalho A."/>
            <person name="Caspi A."/>
            <person name="Castrezana S."/>
            <person name="Celniker S.E."/>
            <person name="Chang J.L."/>
            <person name="Chapple C."/>
            <person name="Chatterji S."/>
            <person name="Chinwalla A."/>
            <person name="Civetta A."/>
            <person name="Clifton S.W."/>
            <person name="Comeron J.M."/>
            <person name="Costello J.C."/>
            <person name="Coyne J.A."/>
            <person name="Daub J."/>
            <person name="David R.G."/>
            <person name="Delcher A.L."/>
            <person name="Delehaunty K."/>
            <person name="Do C.B."/>
            <person name="Ebling H."/>
            <person name="Edwards K."/>
            <person name="Eickbush T."/>
            <person name="Evans J.D."/>
            <person name="Filipski A."/>
            <person name="Findeiss S."/>
            <person name="Freyhult E."/>
            <person name="Fulton L."/>
            <person name="Fulton R."/>
            <person name="Garcia A.C."/>
            <person name="Gardiner A."/>
            <person name="Garfield D.A."/>
            <person name="Garvin B.E."/>
            <person name="Gibson G."/>
            <person name="Gilbert D."/>
            <person name="Gnerre S."/>
            <person name="Godfrey J."/>
            <person name="Good R."/>
            <person name="Gotea V."/>
            <person name="Gravely B."/>
            <person name="Greenberg A.J."/>
            <person name="Griffiths-Jones S."/>
            <person name="Gross S."/>
            <person name="Guigo R."/>
            <person name="Gustafson E.A."/>
            <person name="Haerty W."/>
            <person name="Hahn M.W."/>
            <person name="Halligan D.L."/>
            <person name="Halpern A.L."/>
            <person name="Halter G.M."/>
            <person name="Han M.V."/>
            <person name="Heger A."/>
            <person name="Hillier L."/>
            <person name="Hinrichs A.S."/>
            <person name="Holmes I."/>
            <person name="Hoskins R.A."/>
            <person name="Hubisz M.J."/>
            <person name="Hultmark D."/>
            <person name="Huntley M.A."/>
            <person name="Jaffe D.B."/>
            <person name="Jagadeeshan S."/>
            <person name="Jeck W.R."/>
            <person name="Johnson J."/>
            <person name="Jones C.D."/>
            <person name="Jordan W.C."/>
            <person name="Karpen G.H."/>
            <person name="Kataoka E."/>
            <person name="Keightley P.D."/>
            <person name="Kheradpour P."/>
            <person name="Kirkness E.F."/>
            <person name="Koerich L.B."/>
            <person name="Kristiansen K."/>
            <person name="Kudrna D."/>
            <person name="Kulathinal R.J."/>
            <person name="Kumar S."/>
            <person name="Kwok R."/>
            <person name="Lander E."/>
            <person name="Langley C.H."/>
            <person name="Lapoint R."/>
            <person name="Lazzaro B.P."/>
            <person name="Lee S.J."/>
            <person name="Levesque L."/>
            <person name="Li R."/>
            <person name="Lin C.F."/>
            <person name="Lin M.F."/>
            <person name="Lindblad-Toh K."/>
            <person name="Llopart A."/>
            <person name="Long M."/>
            <person name="Low L."/>
            <person name="Lozovsky E."/>
            <person name="Lu J."/>
            <person name="Luo M."/>
            <person name="Machado C.A."/>
            <person name="Makalowski W."/>
            <person name="Marzo M."/>
            <person name="Matsuda M."/>
            <person name="Matzkin L."/>
            <person name="McAllister B."/>
            <person name="McBride C.S."/>
            <person name="McKernan B."/>
            <person name="McKernan K."/>
            <person name="Mendez-Lago M."/>
            <person name="Minx P."/>
            <person name="Mollenhauer M.U."/>
            <person name="Montooth K."/>
            <person name="Mount S.M."/>
            <person name="Mu X."/>
            <person name="Myers E."/>
            <person name="Negre B."/>
            <person name="Newfeld S."/>
            <person name="Nielsen R."/>
            <person name="Noor M.A."/>
            <person name="O'Grady P."/>
            <person name="Pachter L."/>
            <person name="Papaceit M."/>
            <person name="Parisi M.J."/>
            <person name="Parisi M."/>
            <person name="Parts L."/>
            <person name="Pedersen J.S."/>
            <person name="Pesole G."/>
            <person name="Phillippy A.M."/>
            <person name="Ponting C.P."/>
            <person name="Pop M."/>
            <person name="Porcelli D."/>
            <person name="Powell J.R."/>
            <person name="Prohaska S."/>
            <person name="Pruitt K."/>
            <person name="Puig M."/>
            <person name="Quesneville H."/>
            <person name="Ram K.R."/>
            <person name="Rand D."/>
            <person name="Rasmussen M.D."/>
            <person name="Reed L.K."/>
            <person name="Reenan R."/>
            <person name="Reily A."/>
            <person name="Remington K.A."/>
            <person name="Rieger T.T."/>
            <person name="Ritchie M.G."/>
            <person name="Robin C."/>
            <person name="Rogers Y.H."/>
            <person name="Rohde C."/>
            <person name="Rozas J."/>
            <person name="Rubenfield M.J."/>
            <person name="Ruiz A."/>
            <person name="Russo S."/>
            <person name="Salzberg S.L."/>
            <person name="Sanchez-Gracia A."/>
            <person name="Saranga D.J."/>
            <person name="Sato H."/>
            <person name="Schaeffer S.W."/>
            <person name="Schatz M.C."/>
            <person name="Schlenke T."/>
            <person name="Schwartz R."/>
            <person name="Segarra C."/>
            <person name="Singh R.S."/>
            <person name="Sirot L."/>
            <person name="Sirota M."/>
            <person name="Sisneros N.B."/>
            <person name="Smith C.D."/>
            <person name="Smith T.F."/>
            <person name="Spieth J."/>
            <person name="Stage D.E."/>
            <person name="Stark A."/>
            <person name="Stephan W."/>
            <person name="Strausberg R.L."/>
            <person name="Strempel S."/>
            <person name="Sturgill D."/>
            <person name="Sutton G."/>
            <person name="Sutton G.G."/>
            <person name="Tao W."/>
            <person name="Teichmann S."/>
            <person name="Tobari Y.N."/>
            <person name="Tomimura Y."/>
            <person name="Tsolas J.M."/>
            <person name="Valente V.L."/>
            <person name="Venter E."/>
            <person name="Venter J.C."/>
            <person name="Vicario S."/>
            <person name="Vieira F.G."/>
            <person name="Vilella A.J."/>
            <person name="Villasante A."/>
            <person name="Walenz B."/>
            <person name="Wang J."/>
            <person name="Wasserman M."/>
            <person name="Watts T."/>
            <person name="Wilson D."/>
            <person name="Wilson R.K."/>
            <person name="Wing R.A."/>
            <person name="Wolfner M.F."/>
            <person name="Wong A."/>
            <person name="Wong G.K."/>
            <person name="Wu C.I."/>
            <person name="Wu G."/>
            <person name="Yamamoto D."/>
            <person name="Yang H.P."/>
            <person name="Yang S.P."/>
            <person name="Yorke J.A."/>
            <person name="Yoshida K."/>
            <person name="Zdobnov E."/>
            <person name="Zhang P."/>
            <person name="Zhang Y."/>
            <person name="Zimin A.V."/>
            <person name="Baldwin J."/>
            <person name="Abdouelleil A."/>
            <person name="Abdulkadir J."/>
            <person name="Abebe A."/>
            <person name="Abera B."/>
            <person name="Abreu J."/>
            <person name="Acer S.C."/>
            <person name="Aftuck L."/>
            <person name="Alexander A."/>
            <person name="An P."/>
            <person name="Anderson E."/>
            <person name="Anderson S."/>
            <person name="Arachi H."/>
            <person name="Azer M."/>
            <person name="Bachantsang P."/>
            <person name="Barry A."/>
            <person name="Bayul T."/>
            <person name="Berlin A."/>
            <person name="Bessette D."/>
            <person name="Bloom T."/>
            <person name="Blye J."/>
            <person name="Boguslavskiy L."/>
            <person name="Bonnet C."/>
            <person name="Boukhgalter B."/>
            <person name="Bourzgui I."/>
            <person name="Brown A."/>
            <person name="Cahill P."/>
            <person name="Channer S."/>
            <person name="Cheshatsang Y."/>
            <person name="Chuda L."/>
            <person name="Citroen M."/>
            <person name="Collymore A."/>
            <person name="Cooke P."/>
            <person name="Costello M."/>
            <person name="D'Aco K."/>
            <person name="Daza R."/>
            <person name="De Haan G."/>
            <person name="DeGray S."/>
            <person name="DeMaso C."/>
            <person name="Dhargay N."/>
            <person name="Dooley K."/>
            <person name="Dooley E."/>
            <person name="Doricent M."/>
            <person name="Dorje P."/>
            <person name="Dorjee K."/>
            <person name="Dupes A."/>
            <person name="Elong R."/>
            <person name="Falk J."/>
            <person name="Farina A."/>
            <person name="Faro S."/>
            <person name="Ferguson D."/>
            <person name="Fisher S."/>
            <person name="Foley C.D."/>
            <person name="Franke A."/>
            <person name="Friedrich D."/>
            <person name="Gadbois L."/>
            <person name="Gearin G."/>
            <person name="Gearin C.R."/>
            <person name="Giannoukos G."/>
            <person name="Goode T."/>
            <person name="Graham J."/>
            <person name="Grandbois E."/>
            <person name="Grewal S."/>
            <person name="Gyaltsen K."/>
            <person name="Hafez N."/>
            <person name="Hagos B."/>
            <person name="Hall J."/>
            <person name="Henson C."/>
            <person name="Hollinger A."/>
            <person name="Honan T."/>
            <person name="Huard M.D."/>
            <person name="Hughes L."/>
            <person name="Hurhula B."/>
            <person name="Husby M.E."/>
            <person name="Kamat A."/>
            <person name="Kanga B."/>
            <person name="Kashin S."/>
            <person name="Khazanovich D."/>
            <person name="Kisner P."/>
            <person name="Lance K."/>
            <person name="Lara M."/>
            <person name="Lee W."/>
            <person name="Lennon N."/>
            <person name="Letendre F."/>
            <person name="LeVine R."/>
            <person name="Lipovsky A."/>
            <person name="Liu X."/>
            <person name="Liu J."/>
            <person name="Liu S."/>
            <person name="Lokyitsang T."/>
            <person name="Lokyitsang Y."/>
            <person name="Lubonja R."/>
            <person name="Lui A."/>
            <person name="MacDonald P."/>
            <person name="Magnisalis V."/>
            <person name="Maru K."/>
            <person name="Matthews C."/>
            <person name="McCusker W."/>
            <person name="McDonough S."/>
            <person name="Mehta T."/>
            <person name="Meldrim J."/>
            <person name="Meneus L."/>
            <person name="Mihai O."/>
            <person name="Mihalev A."/>
            <person name="Mihova T."/>
            <person name="Mittelman R."/>
            <person name="Mlenga V."/>
            <person name="Montmayeur A."/>
            <person name="Mulrain L."/>
            <person name="Navidi A."/>
            <person name="Naylor J."/>
            <person name="Negash T."/>
            <person name="Nguyen T."/>
            <person name="Nguyen N."/>
            <person name="Nicol R."/>
            <person name="Norbu C."/>
            <person name="Norbu N."/>
            <person name="Novod N."/>
            <person name="O'Neill B."/>
            <person name="Osman S."/>
            <person name="Markiewicz E."/>
            <person name="Oyono O.L."/>
            <person name="Patti C."/>
            <person name="Phunkhang P."/>
            <person name="Pierre F."/>
            <person name="Priest M."/>
            <person name="Raghuraman S."/>
            <person name="Rege F."/>
            <person name="Reyes R."/>
            <person name="Rise C."/>
            <person name="Rogov P."/>
            <person name="Ross K."/>
            <person name="Ryan E."/>
            <person name="Settipalli S."/>
            <person name="Shea T."/>
            <person name="Sherpa N."/>
            <person name="Shi L."/>
            <person name="Shih D."/>
            <person name="Sparrow T."/>
            <person name="Spaulding J."/>
            <person name="Stalker J."/>
            <person name="Stange-Thomann N."/>
            <person name="Stavropoulos S."/>
            <person name="Stone C."/>
            <person name="Strader C."/>
            <person name="Tesfaye S."/>
            <person name="Thomson T."/>
            <person name="Thoulutsang Y."/>
            <person name="Thoulutsang D."/>
            <person name="Topham K."/>
            <person name="Topping I."/>
            <person name="Tsamla T."/>
            <person name="Vassiliev H."/>
            <person name="Vo A."/>
            <person name="Wangchuk T."/>
            <person name="Wangdi T."/>
            <person name="Weiand M."/>
            <person name="Wilkinson J."/>
            <person name="Wilson A."/>
            <person name="Yadav S."/>
            <person name="Young G."/>
            <person name="Yu Q."/>
            <person name="Zembek L."/>
            <person name="Zhong D."/>
            <person name="Zimmer A."/>
            <person name="Zwirko Z."/>
            <person name="Jaffe D.B."/>
            <person name="Alvarez P."/>
            <person name="Brockman W."/>
            <person name="Butler J."/>
            <person name="Chin C."/>
            <person name="Gnerre S."/>
            <person name="Grabherr M."/>
            <person name="Kleber M."/>
            <person name="Mauceli E."/>
            <person name="MacCallum I."/>
        </authorList>
    </citation>
    <scope>NUCLEOTIDE SEQUENCE [LARGE SCALE GENOMIC DNA]</scope>
    <source>
        <strain evidence="14">Tai18E2 / Tucson 14021-0261.01</strain>
    </source>
</reference>
<feature type="compositionally biased region" description="Basic and acidic residues" evidence="10">
    <location>
        <begin position="22"/>
        <end position="31"/>
    </location>
</feature>
<evidence type="ECO:0000256" key="2">
    <source>
        <dbReference type="ARBA" id="ARBA00010993"/>
    </source>
</evidence>
<keyword evidence="3 9" id="KW-0813">Transport</keyword>
<evidence type="ECO:0000256" key="10">
    <source>
        <dbReference type="SAM" id="MobiDB-lite"/>
    </source>
</evidence>
<feature type="transmembrane region" description="Helical" evidence="9">
    <location>
        <begin position="996"/>
        <end position="1013"/>
    </location>
</feature>
<evidence type="ECO:0000256" key="8">
    <source>
        <dbReference type="ARBA" id="ARBA00023136"/>
    </source>
</evidence>
<dbReference type="PRINTS" id="PR01231">
    <property type="entry name" value="HCO3TRNSPORT"/>
</dbReference>
<accession>A0A0R1DS07</accession>
<keyword evidence="8 9" id="KW-0472">Membrane</keyword>
<dbReference type="PANTHER" id="PTHR11453">
    <property type="entry name" value="ANION EXCHANGE PROTEIN"/>
    <property type="match status" value="1"/>
</dbReference>
<feature type="region of interest" description="Disordered" evidence="10">
    <location>
        <begin position="327"/>
        <end position="358"/>
    </location>
</feature>
<feature type="transmembrane region" description="Helical" evidence="9">
    <location>
        <begin position="767"/>
        <end position="787"/>
    </location>
</feature>
<dbReference type="OrthoDB" id="1735926at2759"/>
<proteinExistence type="inferred from homology"/>
<dbReference type="PRINTS" id="PR01232">
    <property type="entry name" value="NAHCO3TRSPRT"/>
</dbReference>
<dbReference type="GO" id="GO:0008509">
    <property type="term" value="F:monoatomic anion transmembrane transporter activity"/>
    <property type="evidence" value="ECO:0007669"/>
    <property type="project" value="InterPro"/>
</dbReference>
<feature type="transmembrane region" description="Helical" evidence="9">
    <location>
        <begin position="864"/>
        <end position="888"/>
    </location>
</feature>